<dbReference type="EMBL" id="LUGG01000002">
    <property type="protein sequence ID" value="OBZ77572.1"/>
    <property type="molecule type" value="Genomic_DNA"/>
</dbReference>
<evidence type="ECO:0000256" key="1">
    <source>
        <dbReference type="SAM" id="MobiDB-lite"/>
    </source>
</evidence>
<name>A0A1C7ML32_GRIFR</name>
<feature type="compositionally biased region" description="Basic and acidic residues" evidence="1">
    <location>
        <begin position="625"/>
        <end position="658"/>
    </location>
</feature>
<sequence length="787" mass="86442">MGASNFTPAEFAWLQEQYVSDDVRNILETGGHGKHRQAANLLTARYTLHFTGLLPPETTEEFAKRKAWKTIAEREAMEPRVEETEAERVERLTKAPTFTQLPEEIKAKYEAKARKLEVDDANGAGSSGLHAEALRAAKARQLPEYVKSSLAHWQRETGYIFFCYACGIDEFGQLSAFSEWVGEDAQERSFEQVICQAGWSIENLRAKYLEFGRSIFDPGHRSKEDAAPDMGRADAGAMETIRHVIADVANDSSSEEETPGPVLPLGPEDVETITHMVVNGSAMTLAPEPGRATNAMDAEINEAGGSAQEASSQDPGQTETVSGPGEATFPSEDTPPSEAEHLPYPSPVQTEGNKQAAKERGQQVAPSRGLKKAKGDCPPSVAPAETAAMPVQVSPVATVGSSQATGTGRSQRQRTHSAKAMGFASLAEKARFEEERGIQDKGKDKVTPANAKELKRACKNETGRATNKRVKGATCHGFGPDNFKMVLHYKVGIAGRWGALCLNCHRMAYPDQAQLTDVELDLIEWQRREDEVLAQLEKDRKMAERLQRRADAEAAKEQKKLEALENKMARDQKRADESAERLETTASQLASMQASHEMGDSGVRKIARRVGRTARKSSGGKRPKRFLDDNGRKEPSEDGSGDEHDRKQRGGGKDANIDGKADEDIDVVLLRIVIWYDVRKQGAVDLDGDCSSGRVHTRGAAGMGPARETGVRFWMFLQKVDPEEDICDWRGPLIWHDTLIVPEEGMRSLLLKRSFITQCPGIKWELRALLTGEFGPDGGPIIDLTIG</sequence>
<evidence type="ECO:0000313" key="3">
    <source>
        <dbReference type="Proteomes" id="UP000092993"/>
    </source>
</evidence>
<proteinExistence type="predicted"/>
<organism evidence="2 3">
    <name type="scientific">Grifola frondosa</name>
    <name type="common">Maitake</name>
    <name type="synonym">Polyporus frondosus</name>
    <dbReference type="NCBI Taxonomy" id="5627"/>
    <lineage>
        <taxon>Eukaryota</taxon>
        <taxon>Fungi</taxon>
        <taxon>Dikarya</taxon>
        <taxon>Basidiomycota</taxon>
        <taxon>Agaricomycotina</taxon>
        <taxon>Agaricomycetes</taxon>
        <taxon>Polyporales</taxon>
        <taxon>Grifolaceae</taxon>
        <taxon>Grifola</taxon>
    </lineage>
</organism>
<feature type="compositionally biased region" description="Polar residues" evidence="1">
    <location>
        <begin position="584"/>
        <end position="594"/>
    </location>
</feature>
<feature type="compositionally biased region" description="Polar residues" evidence="1">
    <location>
        <begin position="399"/>
        <end position="410"/>
    </location>
</feature>
<keyword evidence="3" id="KW-1185">Reference proteome</keyword>
<evidence type="ECO:0000313" key="2">
    <source>
        <dbReference type="EMBL" id="OBZ77572.1"/>
    </source>
</evidence>
<dbReference type="Proteomes" id="UP000092993">
    <property type="component" value="Unassembled WGS sequence"/>
</dbReference>
<gene>
    <name evidence="2" type="ORF">A0H81_01935</name>
</gene>
<accession>A0A1C7ML32</accession>
<feature type="region of interest" description="Disordered" evidence="1">
    <location>
        <begin position="561"/>
        <end position="658"/>
    </location>
</feature>
<feature type="compositionally biased region" description="Basic residues" evidence="1">
    <location>
        <begin position="605"/>
        <end position="624"/>
    </location>
</feature>
<comment type="caution">
    <text evidence="2">The sequence shown here is derived from an EMBL/GenBank/DDBJ whole genome shotgun (WGS) entry which is preliminary data.</text>
</comment>
<feature type="region of interest" description="Disordered" evidence="1">
    <location>
        <begin position="303"/>
        <end position="419"/>
    </location>
</feature>
<dbReference type="AlphaFoldDB" id="A0A1C7ML32"/>
<feature type="region of interest" description="Disordered" evidence="1">
    <location>
        <begin position="248"/>
        <end position="267"/>
    </location>
</feature>
<reference evidence="2 3" key="1">
    <citation type="submission" date="2016-03" db="EMBL/GenBank/DDBJ databases">
        <title>Whole genome sequencing of Grifola frondosa 9006-11.</title>
        <authorList>
            <person name="Min B."/>
            <person name="Park H."/>
            <person name="Kim J.-G."/>
            <person name="Cho H."/>
            <person name="Oh Y.-L."/>
            <person name="Kong W.-S."/>
            <person name="Choi I.-G."/>
        </authorList>
    </citation>
    <scope>NUCLEOTIDE SEQUENCE [LARGE SCALE GENOMIC DNA]</scope>
    <source>
        <strain evidence="2 3">9006-11</strain>
    </source>
</reference>
<feature type="compositionally biased region" description="Basic and acidic residues" evidence="1">
    <location>
        <begin position="561"/>
        <end position="583"/>
    </location>
</feature>
<feature type="compositionally biased region" description="Polar residues" evidence="1">
    <location>
        <begin position="308"/>
        <end position="321"/>
    </location>
</feature>
<protein>
    <submittedName>
        <fullName evidence="2">Uncharacterized protein</fullName>
    </submittedName>
</protein>